<keyword evidence="1" id="KW-1133">Transmembrane helix</keyword>
<protein>
    <submittedName>
        <fullName evidence="2">Uncharacterized protein</fullName>
    </submittedName>
</protein>
<evidence type="ECO:0000256" key="1">
    <source>
        <dbReference type="SAM" id="Phobius"/>
    </source>
</evidence>
<dbReference type="OrthoDB" id="2967968at2"/>
<keyword evidence="1" id="KW-0812">Transmembrane</keyword>
<proteinExistence type="predicted"/>
<name>A0A1H0EQY4_9BACI</name>
<dbReference type="Proteomes" id="UP000199334">
    <property type="component" value="Unassembled WGS sequence"/>
</dbReference>
<keyword evidence="1" id="KW-0472">Membrane</keyword>
<sequence length="168" mass="19618">MFITAEHIGKGLTGLLVIIILLLFPFYPYSIFDDQKSYSTNPDHISLDQYYNDLKEYMSSYEQVLDEPTTDETMESALNRTQFVIELIDQKLLVNKDPENIKIEVLDNILFEVRNTSMILIDLSTYGDYSRNQKQFLADSGQRLLLLEELINNIKQEKLQPLYVHQTD</sequence>
<evidence type="ECO:0000313" key="2">
    <source>
        <dbReference type="EMBL" id="SDN84755.1"/>
    </source>
</evidence>
<evidence type="ECO:0000313" key="3">
    <source>
        <dbReference type="Proteomes" id="UP000199334"/>
    </source>
</evidence>
<gene>
    <name evidence="2" type="ORF">SAMN05216498_0025</name>
</gene>
<dbReference type="AlphaFoldDB" id="A0A1H0EQY4"/>
<dbReference type="EMBL" id="FNIG01000010">
    <property type="protein sequence ID" value="SDN84755.1"/>
    <property type="molecule type" value="Genomic_DNA"/>
</dbReference>
<organism evidence="2 3">
    <name type="scientific">Tenuibacillus multivorans</name>
    <dbReference type="NCBI Taxonomy" id="237069"/>
    <lineage>
        <taxon>Bacteria</taxon>
        <taxon>Bacillati</taxon>
        <taxon>Bacillota</taxon>
        <taxon>Bacilli</taxon>
        <taxon>Bacillales</taxon>
        <taxon>Bacillaceae</taxon>
        <taxon>Tenuibacillus</taxon>
    </lineage>
</organism>
<keyword evidence="3" id="KW-1185">Reference proteome</keyword>
<reference evidence="2 3" key="1">
    <citation type="submission" date="2016-10" db="EMBL/GenBank/DDBJ databases">
        <authorList>
            <person name="de Groot N.N."/>
        </authorList>
    </citation>
    <scope>NUCLEOTIDE SEQUENCE [LARGE SCALE GENOMIC DNA]</scope>
    <source>
        <strain evidence="2 3">CGMCC 1.3442</strain>
    </source>
</reference>
<accession>A0A1H0EQY4</accession>
<feature type="transmembrane region" description="Helical" evidence="1">
    <location>
        <begin position="12"/>
        <end position="32"/>
    </location>
</feature>
<dbReference type="RefSeq" id="WP_093857591.1">
    <property type="nucleotide sequence ID" value="NZ_BJVZ01000007.1"/>
</dbReference>